<dbReference type="PANTHER" id="PTHR36766">
    <property type="entry name" value="PLANT BROAD-SPECTRUM MILDEW RESISTANCE PROTEIN RPW8"/>
    <property type="match status" value="1"/>
</dbReference>
<dbReference type="PANTHER" id="PTHR36766:SF70">
    <property type="entry name" value="DISEASE RESISTANCE PROTEIN RGA4"/>
    <property type="match status" value="1"/>
</dbReference>
<dbReference type="AlphaFoldDB" id="A0A2N9H3D9"/>
<dbReference type="EMBL" id="OIVN01002769">
    <property type="protein sequence ID" value="SPD06283.1"/>
    <property type="molecule type" value="Genomic_DNA"/>
</dbReference>
<gene>
    <name evidence="2" type="ORF">FSB_LOCUS34165</name>
</gene>
<proteinExistence type="predicted"/>
<accession>A0A2N9H3D9</accession>
<dbReference type="GO" id="GO:0006952">
    <property type="term" value="P:defense response"/>
    <property type="evidence" value="ECO:0007669"/>
    <property type="project" value="UniProtKB-KW"/>
</dbReference>
<evidence type="ECO:0000313" key="2">
    <source>
        <dbReference type="EMBL" id="SPD06283.1"/>
    </source>
</evidence>
<keyword evidence="1" id="KW-0611">Plant defense</keyword>
<dbReference type="InterPro" id="IPR032675">
    <property type="entry name" value="LRR_dom_sf"/>
</dbReference>
<reference evidence="2" key="1">
    <citation type="submission" date="2018-02" db="EMBL/GenBank/DDBJ databases">
        <authorList>
            <person name="Cohen D.B."/>
            <person name="Kent A.D."/>
        </authorList>
    </citation>
    <scope>NUCLEOTIDE SEQUENCE</scope>
</reference>
<name>A0A2N9H3D9_FAGSY</name>
<dbReference type="Gene3D" id="3.80.10.10">
    <property type="entry name" value="Ribonuclease Inhibitor"/>
    <property type="match status" value="3"/>
</dbReference>
<evidence type="ECO:0000256" key="1">
    <source>
        <dbReference type="ARBA" id="ARBA00022821"/>
    </source>
</evidence>
<dbReference type="SUPFAM" id="SSF52058">
    <property type="entry name" value="L domain-like"/>
    <property type="match status" value="2"/>
</dbReference>
<organism evidence="2">
    <name type="scientific">Fagus sylvatica</name>
    <name type="common">Beechnut</name>
    <dbReference type="NCBI Taxonomy" id="28930"/>
    <lineage>
        <taxon>Eukaryota</taxon>
        <taxon>Viridiplantae</taxon>
        <taxon>Streptophyta</taxon>
        <taxon>Embryophyta</taxon>
        <taxon>Tracheophyta</taxon>
        <taxon>Spermatophyta</taxon>
        <taxon>Magnoliopsida</taxon>
        <taxon>eudicotyledons</taxon>
        <taxon>Gunneridae</taxon>
        <taxon>Pentapetalae</taxon>
        <taxon>rosids</taxon>
        <taxon>fabids</taxon>
        <taxon>Fagales</taxon>
        <taxon>Fagaceae</taxon>
        <taxon>Fagus</taxon>
    </lineage>
</organism>
<dbReference type="InterPro" id="IPR006553">
    <property type="entry name" value="Leu-rich_rpt_Cys-con_subtyp"/>
</dbReference>
<sequence>MSLQIGNCPDLVSISISAHQNVWDFCKSCPSLQILWCGVEGLPPVLPPLTFIEKLIQQPWRCIEELIVSNCPNLISITDLGEELHFLSLLKIENCPNLASIPGVASLQRIRRLLVSSCGVENLPKQLESCEELIISNCPNLRSDYWGELHSLTRLEIENCPNLTSFASMQGAASLRRLVVSSCGVEDLPKRLELCEELIISNCRNLRGGYWGDLRSLTKLEIEKCPNLKSFATIHGAASLRRLVVSSCGVKSLPDALRSRTSLKELEILDCPKLMVMPDLPGHSLTRLHVMNCPDLVSIQGAASLHRLQIWGCPNLMSFPELRGGPYLEELEIRLCPGLNFFLRLKAARSLKRLVVSFCESLVALSKGLQYCRNLEELTIWNCYNLKSIPDLRGLLSLTELSIKNCRQLRCMSESLPDGLKTLVISPFCEELQSFPTFISYARFQHSLERLELCGWAILNSLPEEIQRFTAIRFLCINKCDGILALPEWLGNLFSLRSLTVDNCEKLEYFPTAEAMGSLTKLEIRDCPALQERCAEYTGTEWFKIAHIPIIQIDGEYIRWREGIREDG</sequence>
<dbReference type="SMART" id="SM00367">
    <property type="entry name" value="LRR_CC"/>
    <property type="match status" value="4"/>
</dbReference>
<evidence type="ECO:0008006" key="3">
    <source>
        <dbReference type="Google" id="ProtNLM"/>
    </source>
</evidence>
<protein>
    <recommendedName>
        <fullName evidence="3">NB-ARC domain-containing protein</fullName>
    </recommendedName>
</protein>